<organism evidence="10 11">
    <name type="scientific">Myodes glareolus</name>
    <name type="common">Bank vole</name>
    <name type="synonym">Clethrionomys glareolus</name>
    <dbReference type="NCBI Taxonomy" id="447135"/>
    <lineage>
        <taxon>Eukaryota</taxon>
        <taxon>Metazoa</taxon>
        <taxon>Chordata</taxon>
        <taxon>Craniata</taxon>
        <taxon>Vertebrata</taxon>
        <taxon>Euteleostomi</taxon>
        <taxon>Mammalia</taxon>
        <taxon>Eutheria</taxon>
        <taxon>Euarchontoglires</taxon>
        <taxon>Glires</taxon>
        <taxon>Rodentia</taxon>
        <taxon>Myomorpha</taxon>
        <taxon>Muroidea</taxon>
        <taxon>Cricetidae</taxon>
        <taxon>Arvicolinae</taxon>
        <taxon>Myodes</taxon>
    </lineage>
</organism>
<evidence type="ECO:0000256" key="4">
    <source>
        <dbReference type="ARBA" id="ARBA00022692"/>
    </source>
</evidence>
<dbReference type="PANTHER" id="PTHR23512:SF3">
    <property type="entry name" value="MAJOR FACILITATOR SUPERFAMILY DOMAIN-CONTAINING PROTEIN 1"/>
    <property type="match status" value="1"/>
</dbReference>
<keyword evidence="6 9" id="KW-0472">Membrane</keyword>
<name>A0AAW0J2Z5_MYOGA</name>
<feature type="transmembrane region" description="Helical" evidence="9">
    <location>
        <begin position="396"/>
        <end position="418"/>
    </location>
</feature>
<dbReference type="SUPFAM" id="SSF103473">
    <property type="entry name" value="MFS general substrate transporter"/>
    <property type="match status" value="1"/>
</dbReference>
<keyword evidence="11" id="KW-1185">Reference proteome</keyword>
<feature type="transmembrane region" description="Helical" evidence="9">
    <location>
        <begin position="425"/>
        <end position="448"/>
    </location>
</feature>
<dbReference type="EMBL" id="JBBHLL010000068">
    <property type="protein sequence ID" value="KAK7820918.1"/>
    <property type="molecule type" value="Genomic_DNA"/>
</dbReference>
<dbReference type="GO" id="GO:0005765">
    <property type="term" value="C:lysosomal membrane"/>
    <property type="evidence" value="ECO:0007669"/>
    <property type="project" value="UniProtKB-SubCell"/>
</dbReference>
<feature type="transmembrane region" description="Helical" evidence="9">
    <location>
        <begin position="80"/>
        <end position="102"/>
    </location>
</feature>
<keyword evidence="7" id="KW-0458">Lysosome</keyword>
<dbReference type="CDD" id="cd17340">
    <property type="entry name" value="MFS_MFSD1"/>
    <property type="match status" value="1"/>
</dbReference>
<feature type="region of interest" description="Disordered" evidence="8">
    <location>
        <begin position="1"/>
        <end position="22"/>
    </location>
</feature>
<feature type="compositionally biased region" description="Basic and acidic residues" evidence="8">
    <location>
        <begin position="8"/>
        <end position="20"/>
    </location>
</feature>
<feature type="transmembrane region" description="Helical" evidence="9">
    <location>
        <begin position="359"/>
        <end position="384"/>
    </location>
</feature>
<evidence type="ECO:0000256" key="8">
    <source>
        <dbReference type="SAM" id="MobiDB-lite"/>
    </source>
</evidence>
<evidence type="ECO:0000256" key="2">
    <source>
        <dbReference type="ARBA" id="ARBA00008335"/>
    </source>
</evidence>
<dbReference type="InterPro" id="IPR036259">
    <property type="entry name" value="MFS_trans_sf"/>
</dbReference>
<evidence type="ECO:0000256" key="1">
    <source>
        <dbReference type="ARBA" id="ARBA00004155"/>
    </source>
</evidence>
<dbReference type="Proteomes" id="UP001488838">
    <property type="component" value="Unassembled WGS sequence"/>
</dbReference>
<keyword evidence="3" id="KW-0813">Transport</keyword>
<keyword evidence="5 9" id="KW-1133">Transmembrane helix</keyword>
<comment type="caution">
    <text evidence="10">The sequence shown here is derived from an EMBL/GenBank/DDBJ whole genome shotgun (WGS) entry which is preliminary data.</text>
</comment>
<dbReference type="Gene3D" id="1.20.1250.20">
    <property type="entry name" value="MFS general substrate transporter like domains"/>
    <property type="match status" value="2"/>
</dbReference>
<feature type="transmembrane region" description="Helical" evidence="9">
    <location>
        <begin position="239"/>
        <end position="259"/>
    </location>
</feature>
<evidence type="ECO:0000256" key="6">
    <source>
        <dbReference type="ARBA" id="ARBA00023136"/>
    </source>
</evidence>
<evidence type="ECO:0000313" key="11">
    <source>
        <dbReference type="Proteomes" id="UP001488838"/>
    </source>
</evidence>
<accession>A0AAW0J2Z5</accession>
<reference evidence="10 11" key="1">
    <citation type="journal article" date="2023" name="bioRxiv">
        <title>Conserved and derived expression patterns and positive selection on dental genes reveal complex evolutionary context of ever-growing rodent molars.</title>
        <authorList>
            <person name="Calamari Z.T."/>
            <person name="Song A."/>
            <person name="Cohen E."/>
            <person name="Akter M."/>
            <person name="Roy R.D."/>
            <person name="Hallikas O."/>
            <person name="Christensen M.M."/>
            <person name="Li P."/>
            <person name="Marangoni P."/>
            <person name="Jernvall J."/>
            <person name="Klein O.D."/>
        </authorList>
    </citation>
    <scope>NUCLEOTIDE SEQUENCE [LARGE SCALE GENOMIC DNA]</scope>
    <source>
        <strain evidence="10">V071</strain>
    </source>
</reference>
<proteinExistence type="inferred from homology"/>
<dbReference type="InterPro" id="IPR052187">
    <property type="entry name" value="MFSD1"/>
</dbReference>
<comment type="similarity">
    <text evidence="2">Belongs to the major facilitator superfamily.</text>
</comment>
<dbReference type="PANTHER" id="PTHR23512">
    <property type="entry name" value="MAJOR FACILITATOR SUPERFAMILY DOMAIN-CONTAINING PROTEIN 1"/>
    <property type="match status" value="1"/>
</dbReference>
<feature type="transmembrane region" description="Helical" evidence="9">
    <location>
        <begin position="279"/>
        <end position="298"/>
    </location>
</feature>
<evidence type="ECO:0000313" key="10">
    <source>
        <dbReference type="EMBL" id="KAK7820918.1"/>
    </source>
</evidence>
<evidence type="ECO:0000256" key="9">
    <source>
        <dbReference type="SAM" id="Phobius"/>
    </source>
</evidence>
<sequence>MEEEDEEARALLGDRPEGDSAVRGAPRALPALCDPSHLAHRLVVLLLMCFLGFGSYFCYDSPAALQTQVKRDMQVNTTKFMLLYAWYSWPNVVLCLLGGFLIDRIFGIRWGTVIFSSFVCVGQVIFALGGIVNAFWLMEFGRFVFGCGFSSSTFRIGGESLAVAQNTYAVSWFKGKELNLVFGLQLSMARIGSTVNMNLMGWLYTKIETSLGSAGHLTLGVTLMIGEVVKLTDIKDFSLPLWLIFLICVCYYAAVFPFIGLGKVFFIEKFGFSPQSASAINSLLVVAMLCGLLLIPVLSGQYRVCHISSHVPSIRTPGGQNWEEHHLGPVCSSYHSPVPHDAGLHLLEPMDRYGKSHTVSFCPAVQCLLGLSYSLLACALWPMVAFVVPEHQLGTAYGFMQSIQNLGLAVISILAGMILDSRGYLLLEVFFIACVSLSLLAVVGLYLVNRARDSTLK</sequence>
<evidence type="ECO:0000256" key="3">
    <source>
        <dbReference type="ARBA" id="ARBA00022448"/>
    </source>
</evidence>
<feature type="transmembrane region" description="Helical" evidence="9">
    <location>
        <begin position="114"/>
        <end position="136"/>
    </location>
</feature>
<feature type="transmembrane region" description="Helical" evidence="9">
    <location>
        <begin position="38"/>
        <end position="59"/>
    </location>
</feature>
<comment type="subcellular location">
    <subcellularLocation>
        <location evidence="1">Lysosome membrane</location>
        <topology evidence="1">Multi-pass membrane protein</topology>
    </subcellularLocation>
</comment>
<gene>
    <name evidence="10" type="ORF">U0070_025976</name>
</gene>
<protein>
    <recommendedName>
        <fullName evidence="12">Major facilitator superfamily domain-containing protein 1</fullName>
    </recommendedName>
</protein>
<dbReference type="AlphaFoldDB" id="A0AAW0J2Z5"/>
<evidence type="ECO:0000256" key="5">
    <source>
        <dbReference type="ARBA" id="ARBA00022989"/>
    </source>
</evidence>
<evidence type="ECO:0000256" key="7">
    <source>
        <dbReference type="ARBA" id="ARBA00023228"/>
    </source>
</evidence>
<evidence type="ECO:0008006" key="12">
    <source>
        <dbReference type="Google" id="ProtNLM"/>
    </source>
</evidence>
<keyword evidence="4 9" id="KW-0812">Transmembrane</keyword>